<evidence type="ECO:0000256" key="8">
    <source>
        <dbReference type="HAMAP-Rule" id="MF_00564"/>
    </source>
</evidence>
<dbReference type="SUPFAM" id="SSF54211">
    <property type="entry name" value="Ribosomal protein S5 domain 2-like"/>
    <property type="match status" value="1"/>
</dbReference>
<evidence type="ECO:0000256" key="4">
    <source>
        <dbReference type="ARBA" id="ARBA00022679"/>
    </source>
</evidence>
<keyword evidence="12" id="KW-1185">Reference proteome</keyword>
<evidence type="ECO:0000256" key="1">
    <source>
        <dbReference type="ARBA" id="ARBA00006678"/>
    </source>
</evidence>
<evidence type="ECO:0000259" key="9">
    <source>
        <dbReference type="Pfam" id="PF01138"/>
    </source>
</evidence>
<feature type="binding site" evidence="8">
    <location>
        <begin position="124"/>
        <end position="126"/>
    </location>
    <ligand>
        <name>phosphate</name>
        <dbReference type="ChEBI" id="CHEBI:43474"/>
        <note>substrate</note>
    </ligand>
</feature>
<accession>A0A917G3B4</accession>
<keyword evidence="2 8" id="KW-0698">rRNA processing</keyword>
<name>A0A917G3B4_9BACL</name>
<dbReference type="InterPro" id="IPR036345">
    <property type="entry name" value="ExoRNase_PH_dom2_sf"/>
</dbReference>
<reference evidence="11" key="2">
    <citation type="submission" date="2020-09" db="EMBL/GenBank/DDBJ databases">
        <authorList>
            <person name="Sun Q."/>
            <person name="Zhou Y."/>
        </authorList>
    </citation>
    <scope>NUCLEOTIDE SEQUENCE</scope>
    <source>
        <strain evidence="11">CGMCC 1.12987</strain>
    </source>
</reference>
<protein>
    <recommendedName>
        <fullName evidence="8">Ribonuclease PH</fullName>
        <shortName evidence="8">RNase PH</shortName>
        <ecNumber evidence="8">2.7.7.56</ecNumber>
    </recommendedName>
    <alternativeName>
        <fullName evidence="8">tRNA nucleotidyltransferase</fullName>
    </alternativeName>
</protein>
<keyword evidence="5 8" id="KW-0819">tRNA processing</keyword>
<evidence type="ECO:0000313" key="12">
    <source>
        <dbReference type="Proteomes" id="UP000644756"/>
    </source>
</evidence>
<dbReference type="Pfam" id="PF03725">
    <property type="entry name" value="RNase_PH_C"/>
    <property type="match status" value="1"/>
</dbReference>
<dbReference type="CDD" id="cd11362">
    <property type="entry name" value="RNase_PH_bact"/>
    <property type="match status" value="1"/>
</dbReference>
<dbReference type="InterPro" id="IPR050080">
    <property type="entry name" value="RNase_PH"/>
</dbReference>
<dbReference type="InterPro" id="IPR015847">
    <property type="entry name" value="ExoRNase_PH_dom2"/>
</dbReference>
<evidence type="ECO:0000256" key="5">
    <source>
        <dbReference type="ARBA" id="ARBA00022694"/>
    </source>
</evidence>
<dbReference type="Pfam" id="PF01138">
    <property type="entry name" value="RNase_PH"/>
    <property type="match status" value="1"/>
</dbReference>
<reference evidence="11" key="1">
    <citation type="journal article" date="2014" name="Int. J. Syst. Evol. Microbiol.">
        <title>Complete genome sequence of Corynebacterium casei LMG S-19264T (=DSM 44701T), isolated from a smear-ripened cheese.</title>
        <authorList>
            <consortium name="US DOE Joint Genome Institute (JGI-PGF)"/>
            <person name="Walter F."/>
            <person name="Albersmeier A."/>
            <person name="Kalinowski J."/>
            <person name="Ruckert C."/>
        </authorList>
    </citation>
    <scope>NUCLEOTIDE SEQUENCE</scope>
    <source>
        <strain evidence="11">CGMCC 1.12987</strain>
    </source>
</reference>
<dbReference type="Proteomes" id="UP000644756">
    <property type="component" value="Unassembled WGS sequence"/>
</dbReference>
<dbReference type="InterPro" id="IPR027408">
    <property type="entry name" value="PNPase/RNase_PH_dom_sf"/>
</dbReference>
<dbReference type="FunFam" id="3.30.230.70:FF:000003">
    <property type="entry name" value="Ribonuclease PH"/>
    <property type="match status" value="1"/>
</dbReference>
<dbReference type="InterPro" id="IPR002381">
    <property type="entry name" value="RNase_PH_bac-type"/>
</dbReference>
<feature type="domain" description="Exoribonuclease phosphorolytic" evidence="9">
    <location>
        <begin position="10"/>
        <end position="140"/>
    </location>
</feature>
<dbReference type="EMBL" id="BMGR01000016">
    <property type="protein sequence ID" value="GGG20689.1"/>
    <property type="molecule type" value="Genomic_DNA"/>
</dbReference>
<comment type="catalytic activity">
    <reaction evidence="8">
        <text>tRNA(n+1) + phosphate = tRNA(n) + a ribonucleoside 5'-diphosphate</text>
        <dbReference type="Rhea" id="RHEA:10628"/>
        <dbReference type="Rhea" id="RHEA-COMP:17343"/>
        <dbReference type="Rhea" id="RHEA-COMP:17344"/>
        <dbReference type="ChEBI" id="CHEBI:43474"/>
        <dbReference type="ChEBI" id="CHEBI:57930"/>
        <dbReference type="ChEBI" id="CHEBI:173114"/>
        <dbReference type="EC" id="2.7.7.56"/>
    </reaction>
</comment>
<dbReference type="NCBIfam" id="TIGR01966">
    <property type="entry name" value="RNasePH"/>
    <property type="match status" value="1"/>
</dbReference>
<feature type="binding site" evidence="8">
    <location>
        <position position="86"/>
    </location>
    <ligand>
        <name>phosphate</name>
        <dbReference type="ChEBI" id="CHEBI:43474"/>
        <note>substrate</note>
    </ligand>
</feature>
<keyword evidence="6 8" id="KW-0548">Nucleotidyltransferase</keyword>
<proteinExistence type="inferred from homology"/>
<gene>
    <name evidence="8 11" type="primary">rph</name>
    <name evidence="11" type="ORF">GCM10010916_41760</name>
</gene>
<dbReference type="HAMAP" id="MF_00564">
    <property type="entry name" value="RNase_PH"/>
    <property type="match status" value="1"/>
</dbReference>
<organism evidence="11 12">
    <name type="scientific">Paenibacillus abyssi</name>
    <dbReference type="NCBI Taxonomy" id="1340531"/>
    <lineage>
        <taxon>Bacteria</taxon>
        <taxon>Bacillati</taxon>
        <taxon>Bacillota</taxon>
        <taxon>Bacilli</taxon>
        <taxon>Bacillales</taxon>
        <taxon>Paenibacillaceae</taxon>
        <taxon>Paenibacillus</taxon>
    </lineage>
</organism>
<evidence type="ECO:0000256" key="6">
    <source>
        <dbReference type="ARBA" id="ARBA00022695"/>
    </source>
</evidence>
<dbReference type="InterPro" id="IPR018336">
    <property type="entry name" value="RNase_PH_CS"/>
</dbReference>
<dbReference type="PANTHER" id="PTHR11953:SF0">
    <property type="entry name" value="EXOSOME COMPLEX COMPONENT RRP41"/>
    <property type="match status" value="1"/>
</dbReference>
<evidence type="ECO:0000259" key="10">
    <source>
        <dbReference type="Pfam" id="PF03725"/>
    </source>
</evidence>
<dbReference type="GO" id="GO:0016075">
    <property type="term" value="P:rRNA catabolic process"/>
    <property type="evidence" value="ECO:0007669"/>
    <property type="project" value="UniProtKB-UniRule"/>
</dbReference>
<evidence type="ECO:0000256" key="7">
    <source>
        <dbReference type="ARBA" id="ARBA00022884"/>
    </source>
</evidence>
<evidence type="ECO:0000256" key="3">
    <source>
        <dbReference type="ARBA" id="ARBA00022555"/>
    </source>
</evidence>
<dbReference type="GO" id="GO:0031125">
    <property type="term" value="P:rRNA 3'-end processing"/>
    <property type="evidence" value="ECO:0007669"/>
    <property type="project" value="UniProtKB-ARBA"/>
</dbReference>
<dbReference type="SUPFAM" id="SSF55666">
    <property type="entry name" value="Ribonuclease PH domain 2-like"/>
    <property type="match status" value="1"/>
</dbReference>
<dbReference type="Gene3D" id="3.30.230.70">
    <property type="entry name" value="GHMP Kinase, N-terminal domain"/>
    <property type="match status" value="1"/>
</dbReference>
<comment type="caution">
    <text evidence="11">The sequence shown here is derived from an EMBL/GenBank/DDBJ whole genome shotgun (WGS) entry which is preliminary data.</text>
</comment>
<dbReference type="InterPro" id="IPR001247">
    <property type="entry name" value="ExoRNase_PH_dom1"/>
</dbReference>
<dbReference type="GO" id="GO:0008033">
    <property type="term" value="P:tRNA processing"/>
    <property type="evidence" value="ECO:0007669"/>
    <property type="project" value="UniProtKB-UniRule"/>
</dbReference>
<comment type="subunit">
    <text evidence="8">Homohexameric ring arranged as a trimer of dimers.</text>
</comment>
<evidence type="ECO:0000256" key="2">
    <source>
        <dbReference type="ARBA" id="ARBA00022552"/>
    </source>
</evidence>
<keyword evidence="4 8" id="KW-0808">Transferase</keyword>
<evidence type="ECO:0000313" key="11">
    <source>
        <dbReference type="EMBL" id="GGG20689.1"/>
    </source>
</evidence>
<dbReference type="AlphaFoldDB" id="A0A917G3B4"/>
<dbReference type="PANTHER" id="PTHR11953">
    <property type="entry name" value="EXOSOME COMPLEX COMPONENT"/>
    <property type="match status" value="1"/>
</dbReference>
<comment type="similarity">
    <text evidence="1 8">Belongs to the RNase PH family.</text>
</comment>
<dbReference type="GO" id="GO:0009022">
    <property type="term" value="F:tRNA nucleotidyltransferase activity"/>
    <property type="evidence" value="ECO:0007669"/>
    <property type="project" value="UniProtKB-UniRule"/>
</dbReference>
<keyword evidence="7" id="KW-0694">RNA-binding</keyword>
<keyword evidence="3 8" id="KW-0820">tRNA-binding</keyword>
<dbReference type="GO" id="GO:0000049">
    <property type="term" value="F:tRNA binding"/>
    <property type="evidence" value="ECO:0007669"/>
    <property type="project" value="UniProtKB-UniRule"/>
</dbReference>
<dbReference type="EC" id="2.7.7.56" evidence="8"/>
<comment type="function">
    <text evidence="8">Phosphorolytic 3'-5' exoribonuclease that plays an important role in tRNA 3'-end maturation. Removes nucleotide residues following the 3'-CCA terminus of tRNAs; can also add nucleotides to the ends of RNA molecules by using nucleoside diphosphates as substrates, but this may not be physiologically important. Probably plays a role in initiation of 16S rRNA degradation (leading to ribosome degradation) during starvation.</text>
</comment>
<sequence>MRTEGRLTNQLRPVKIMLNTNKYAEGSVWIEMGDTKVLCTATVEDRVPPFMKGQGKGWINAEYSMLPRATQTRNQRESARGKLTGRTMEIQRLIGRALRSIVDLQALGERTITIDCDVIQADGGTRTTSITGAFVAMALAIHKLSQNVQFARYPIRDYLASVSVGVIQEKVLLDLNYEEDSKAKVDMNVVMTGSGKFVEVQGTGEDAPFSRNELNALLEYAEAGIQSLIVHQKETLGEIGKRIGAV</sequence>
<dbReference type="InterPro" id="IPR020568">
    <property type="entry name" value="Ribosomal_Su5_D2-typ_SF"/>
</dbReference>
<dbReference type="PROSITE" id="PS01277">
    <property type="entry name" value="RIBONUCLEASE_PH"/>
    <property type="match status" value="1"/>
</dbReference>
<dbReference type="GO" id="GO:0000175">
    <property type="term" value="F:3'-5'-RNA exonuclease activity"/>
    <property type="evidence" value="ECO:0007669"/>
    <property type="project" value="UniProtKB-UniRule"/>
</dbReference>
<feature type="domain" description="Exoribonuclease phosphorolytic" evidence="10">
    <location>
        <begin position="157"/>
        <end position="223"/>
    </location>
</feature>
<dbReference type="RefSeq" id="WP_188533013.1">
    <property type="nucleotide sequence ID" value="NZ_BMGR01000016.1"/>
</dbReference>